<evidence type="ECO:0000313" key="3">
    <source>
        <dbReference type="Proteomes" id="UP001152561"/>
    </source>
</evidence>
<dbReference type="Proteomes" id="UP001152561">
    <property type="component" value="Unassembled WGS sequence"/>
</dbReference>
<sequence>MITYHHIAAIASIKDMTRIIAACYGKKVDRIQYGIQTVDRVSVKKLQSNASNYLNARKQPNGVQSIMNEQEVENFHNTNGTDEVLDDKHEEDEQRSKEMEVAVHVDSGTVADDVGVSMKSKELRKCKDKIGDNDWTVVTHKQGVGTVVDTLVRDNELNFVMKQGVQSNSSKKIICHKPFDALSVREEQPPSLGNPQGAHPKLANMLMQQHAASLVCPFPILKPLMDNLNTSAYEVSMQSMESFGEKQYDSGHQLIYVDNDQNMDKTWSQLQCAQPTISTLRGGKKGSMSVKSLADMAEKEG</sequence>
<accession>A0A9Q1RCD4</accession>
<dbReference type="EMBL" id="JAJAGQ010000011">
    <property type="protein sequence ID" value="KAJ8550094.1"/>
    <property type="molecule type" value="Genomic_DNA"/>
</dbReference>
<evidence type="ECO:0000313" key="2">
    <source>
        <dbReference type="EMBL" id="KAJ8550094.1"/>
    </source>
</evidence>
<comment type="caution">
    <text evidence="2">The sequence shown here is derived from an EMBL/GenBank/DDBJ whole genome shotgun (WGS) entry which is preliminary data.</text>
</comment>
<protein>
    <submittedName>
        <fullName evidence="2">Uncharacterized protein</fullName>
    </submittedName>
</protein>
<keyword evidence="3" id="KW-1185">Reference proteome</keyword>
<organism evidence="2 3">
    <name type="scientific">Anisodus acutangulus</name>
    <dbReference type="NCBI Taxonomy" id="402998"/>
    <lineage>
        <taxon>Eukaryota</taxon>
        <taxon>Viridiplantae</taxon>
        <taxon>Streptophyta</taxon>
        <taxon>Embryophyta</taxon>
        <taxon>Tracheophyta</taxon>
        <taxon>Spermatophyta</taxon>
        <taxon>Magnoliopsida</taxon>
        <taxon>eudicotyledons</taxon>
        <taxon>Gunneridae</taxon>
        <taxon>Pentapetalae</taxon>
        <taxon>asterids</taxon>
        <taxon>lamiids</taxon>
        <taxon>Solanales</taxon>
        <taxon>Solanaceae</taxon>
        <taxon>Solanoideae</taxon>
        <taxon>Hyoscyameae</taxon>
        <taxon>Anisodus</taxon>
    </lineage>
</organism>
<feature type="region of interest" description="Disordered" evidence="1">
    <location>
        <begin position="281"/>
        <end position="301"/>
    </location>
</feature>
<proteinExistence type="predicted"/>
<evidence type="ECO:0000256" key="1">
    <source>
        <dbReference type="SAM" id="MobiDB-lite"/>
    </source>
</evidence>
<reference evidence="3" key="1">
    <citation type="journal article" date="2023" name="Proc. Natl. Acad. Sci. U.S.A.">
        <title>Genomic and structural basis for evolution of tropane alkaloid biosynthesis.</title>
        <authorList>
            <person name="Wanga Y.-J."/>
            <person name="Taina T."/>
            <person name="Yua J.-Y."/>
            <person name="Lia J."/>
            <person name="Xua B."/>
            <person name="Chenc J."/>
            <person name="D'Auriad J.C."/>
            <person name="Huanga J.-P."/>
            <person name="Huanga S.-X."/>
        </authorList>
    </citation>
    <scope>NUCLEOTIDE SEQUENCE [LARGE SCALE GENOMIC DNA]</scope>
    <source>
        <strain evidence="3">cv. KIB-2019</strain>
    </source>
</reference>
<name>A0A9Q1RCD4_9SOLA</name>
<gene>
    <name evidence="2" type="ORF">K7X08_033801</name>
</gene>
<dbReference type="AlphaFoldDB" id="A0A9Q1RCD4"/>